<name>A0A382QRK2_9ZZZZ</name>
<dbReference type="EMBL" id="UINC01116044">
    <property type="protein sequence ID" value="SVC87510.1"/>
    <property type="molecule type" value="Genomic_DNA"/>
</dbReference>
<sequence>MKLFKNIFLTFVALLFSAGLANAGEKWDMALAYGAGNFHSANATEFAKNVTEKSGGKLTIVTHPGGSLFKGGEIFRAV</sequence>
<dbReference type="Gene3D" id="3.40.190.170">
    <property type="entry name" value="Bacterial extracellular solute-binding protein, family 7"/>
    <property type="match status" value="1"/>
</dbReference>
<organism evidence="1">
    <name type="scientific">marine metagenome</name>
    <dbReference type="NCBI Taxonomy" id="408172"/>
    <lineage>
        <taxon>unclassified sequences</taxon>
        <taxon>metagenomes</taxon>
        <taxon>ecological metagenomes</taxon>
    </lineage>
</organism>
<feature type="non-terminal residue" evidence="1">
    <location>
        <position position="78"/>
    </location>
</feature>
<proteinExistence type="predicted"/>
<protein>
    <recommendedName>
        <fullName evidence="2">C4-dicarboxylate ABC transporter substrate-binding protein</fullName>
    </recommendedName>
</protein>
<evidence type="ECO:0000313" key="1">
    <source>
        <dbReference type="EMBL" id="SVC87510.1"/>
    </source>
</evidence>
<reference evidence="1" key="1">
    <citation type="submission" date="2018-05" db="EMBL/GenBank/DDBJ databases">
        <authorList>
            <person name="Lanie J.A."/>
            <person name="Ng W.-L."/>
            <person name="Kazmierczak K.M."/>
            <person name="Andrzejewski T.M."/>
            <person name="Davidsen T.M."/>
            <person name="Wayne K.J."/>
            <person name="Tettelin H."/>
            <person name="Glass J.I."/>
            <person name="Rusch D."/>
            <person name="Podicherti R."/>
            <person name="Tsui H.-C.T."/>
            <person name="Winkler M.E."/>
        </authorList>
    </citation>
    <scope>NUCLEOTIDE SEQUENCE</scope>
</reference>
<gene>
    <name evidence="1" type="ORF">METZ01_LOCUS340364</name>
</gene>
<dbReference type="AlphaFoldDB" id="A0A382QRK2"/>
<dbReference type="InterPro" id="IPR038404">
    <property type="entry name" value="TRAP_DctP_sf"/>
</dbReference>
<evidence type="ECO:0008006" key="2">
    <source>
        <dbReference type="Google" id="ProtNLM"/>
    </source>
</evidence>
<accession>A0A382QRK2</accession>